<feature type="compositionally biased region" description="Basic and acidic residues" evidence="1">
    <location>
        <begin position="456"/>
        <end position="467"/>
    </location>
</feature>
<gene>
    <name evidence="3" type="ORF">OMP38_27785</name>
</gene>
<dbReference type="PANTHER" id="PTHR22946">
    <property type="entry name" value="DIENELACTONE HYDROLASE DOMAIN-CONTAINING PROTEIN-RELATED"/>
    <property type="match status" value="1"/>
</dbReference>
<comment type="caution">
    <text evidence="3">The sequence shown here is derived from an EMBL/GenBank/DDBJ whole genome shotgun (WGS) entry which is preliminary data.</text>
</comment>
<accession>A0A9X4KLF0</accession>
<feature type="compositionally biased region" description="Basic and acidic residues" evidence="1">
    <location>
        <begin position="420"/>
        <end position="433"/>
    </location>
</feature>
<dbReference type="EMBL" id="JAPDHZ010000006">
    <property type="protein sequence ID" value="MDG0794213.1"/>
    <property type="molecule type" value="Genomic_DNA"/>
</dbReference>
<evidence type="ECO:0000259" key="2">
    <source>
        <dbReference type="Pfam" id="PF05448"/>
    </source>
</evidence>
<feature type="region of interest" description="Disordered" evidence="1">
    <location>
        <begin position="335"/>
        <end position="435"/>
    </location>
</feature>
<feature type="compositionally biased region" description="Basic residues" evidence="1">
    <location>
        <begin position="353"/>
        <end position="368"/>
    </location>
</feature>
<proteinExistence type="predicted"/>
<dbReference type="Proteomes" id="UP001153387">
    <property type="component" value="Unassembled WGS sequence"/>
</dbReference>
<reference evidence="3 4" key="1">
    <citation type="submission" date="2022-10" db="EMBL/GenBank/DDBJ databases">
        <title>Comparative genomic analysis of Cohnella hashimotonis sp. nov., isolated from the International Space Station.</title>
        <authorList>
            <person name="Simpson A."/>
            <person name="Venkateswaran K."/>
        </authorList>
    </citation>
    <scope>NUCLEOTIDE SEQUENCE [LARGE SCALE GENOMIC DNA]</scope>
    <source>
        <strain evidence="3 4">DSM 18997</strain>
    </source>
</reference>
<sequence length="502" mass="54498">MYDRSMAAFAQGDRDRDAIADRGQLEARREMLREKLIAAIGGLPSGDTPLNPRTRGVVAREGYVIEKVMFESRPRAYVTANLYVPDGIDSPRGAVLFLCGHDHEAKHGEEYQTVCGILVKAGLVVLAMDPIGQGERFSYYDASSGSLAVTDGIVEHDYAGQQCLPLGDGLARYFLHDAMRAVDYLAGRPEVDPARIGVTGNSGGGTQTSLMMLADPRIAAAAPATFIMSRESYLVTGQAQDAEQIWFGMTALGLDHEDILMAMAPKPVLVLAVTNDFFPIEGTHRTVERVRRIWTMYGCEDRLRFVEDDSHHKYTVPLAQAAAGFFREHLLADSEEQTAGGSRHGRPSSAVVHRVRTGPRRHPGCARRPRGDHGPAARAGASPRSAAGQGPQGRRAGLAEGAGMDGAQGEPAIPPRHAARTLERPAGTERRLVEPGGAARPCVSFRRFGAYRRRRTGDDRFMGEGHARSASACADDTQDLRRRPTAGGPRRVGQRRAESERD</sequence>
<dbReference type="InterPro" id="IPR008391">
    <property type="entry name" value="AXE1_dom"/>
</dbReference>
<protein>
    <submittedName>
        <fullName evidence="3">Acetylxylan esterase</fullName>
    </submittedName>
</protein>
<dbReference type="InterPro" id="IPR050261">
    <property type="entry name" value="FrsA_esterase"/>
</dbReference>
<feature type="compositionally biased region" description="Low complexity" evidence="1">
    <location>
        <begin position="376"/>
        <end position="399"/>
    </location>
</feature>
<feature type="domain" description="Acetyl xylan esterase" evidence="2">
    <location>
        <begin position="67"/>
        <end position="222"/>
    </location>
</feature>
<dbReference type="Gene3D" id="3.40.50.1820">
    <property type="entry name" value="alpha/beta hydrolase"/>
    <property type="match status" value="1"/>
</dbReference>
<feature type="region of interest" description="Disordered" evidence="1">
    <location>
        <begin position="454"/>
        <end position="502"/>
    </location>
</feature>
<dbReference type="Pfam" id="PF05448">
    <property type="entry name" value="AXE1"/>
    <property type="match status" value="1"/>
</dbReference>
<dbReference type="PANTHER" id="PTHR22946:SF8">
    <property type="entry name" value="ACETYL XYLAN ESTERASE DOMAIN-CONTAINING PROTEIN"/>
    <property type="match status" value="1"/>
</dbReference>
<organism evidence="3 4">
    <name type="scientific">Cohnella ginsengisoli</name>
    <dbReference type="NCBI Taxonomy" id="425004"/>
    <lineage>
        <taxon>Bacteria</taxon>
        <taxon>Bacillati</taxon>
        <taxon>Bacillota</taxon>
        <taxon>Bacilli</taxon>
        <taxon>Bacillales</taxon>
        <taxon>Paenibacillaceae</taxon>
        <taxon>Cohnella</taxon>
    </lineage>
</organism>
<evidence type="ECO:0000313" key="4">
    <source>
        <dbReference type="Proteomes" id="UP001153387"/>
    </source>
</evidence>
<evidence type="ECO:0000313" key="3">
    <source>
        <dbReference type="EMBL" id="MDG0794213.1"/>
    </source>
</evidence>
<evidence type="ECO:0000256" key="1">
    <source>
        <dbReference type="SAM" id="MobiDB-lite"/>
    </source>
</evidence>
<dbReference type="SUPFAM" id="SSF53474">
    <property type="entry name" value="alpha/beta-Hydrolases"/>
    <property type="match status" value="1"/>
</dbReference>
<name>A0A9X4KLF0_9BACL</name>
<dbReference type="AlphaFoldDB" id="A0A9X4KLF0"/>
<dbReference type="RefSeq" id="WP_277567973.1">
    <property type="nucleotide sequence ID" value="NZ_JAPDHZ010000006.1"/>
</dbReference>
<dbReference type="InterPro" id="IPR029058">
    <property type="entry name" value="AB_hydrolase_fold"/>
</dbReference>
<keyword evidence="4" id="KW-1185">Reference proteome</keyword>